<feature type="region of interest" description="Disordered" evidence="8">
    <location>
        <begin position="1"/>
        <end position="43"/>
    </location>
</feature>
<dbReference type="GO" id="GO:0003677">
    <property type="term" value="F:DNA binding"/>
    <property type="evidence" value="ECO:0007669"/>
    <property type="project" value="UniProtKB-KW"/>
</dbReference>
<dbReference type="Gene3D" id="1.10.10.60">
    <property type="entry name" value="Homeodomain-like"/>
    <property type="match status" value="1"/>
</dbReference>
<feature type="region of interest" description="Disordered" evidence="8">
    <location>
        <begin position="301"/>
        <end position="350"/>
    </location>
</feature>
<dbReference type="SMART" id="SM00717">
    <property type="entry name" value="SANT"/>
    <property type="match status" value="1"/>
</dbReference>
<dbReference type="PANTHER" id="PTHR13992">
    <property type="entry name" value="NUCLEAR RECEPTOR CO-REPRESSOR RELATED NCOR"/>
    <property type="match status" value="1"/>
</dbReference>
<evidence type="ECO:0000256" key="1">
    <source>
        <dbReference type="ARBA" id="ARBA00004123"/>
    </source>
</evidence>
<keyword evidence="5" id="KW-0862">Zinc</keyword>
<dbReference type="GO" id="GO:0006357">
    <property type="term" value="P:regulation of transcription by RNA polymerase II"/>
    <property type="evidence" value="ECO:0007669"/>
    <property type="project" value="TreeGrafter"/>
</dbReference>
<keyword evidence="11" id="KW-1185">Reference proteome</keyword>
<dbReference type="EMBL" id="JABSTR010000001">
    <property type="protein sequence ID" value="KAH9362328.1"/>
    <property type="molecule type" value="Genomic_DNA"/>
</dbReference>
<organism evidence="10 11">
    <name type="scientific">Haemaphysalis longicornis</name>
    <name type="common">Bush tick</name>
    <dbReference type="NCBI Taxonomy" id="44386"/>
    <lineage>
        <taxon>Eukaryota</taxon>
        <taxon>Metazoa</taxon>
        <taxon>Ecdysozoa</taxon>
        <taxon>Arthropoda</taxon>
        <taxon>Chelicerata</taxon>
        <taxon>Arachnida</taxon>
        <taxon>Acari</taxon>
        <taxon>Parasitiformes</taxon>
        <taxon>Ixodida</taxon>
        <taxon>Ixodoidea</taxon>
        <taxon>Ixodidae</taxon>
        <taxon>Haemaphysalinae</taxon>
        <taxon>Haemaphysalis</taxon>
    </lineage>
</organism>
<dbReference type="InterPro" id="IPR009057">
    <property type="entry name" value="Homeodomain-like_sf"/>
</dbReference>
<proteinExistence type="inferred from homology"/>
<feature type="domain" description="SANT" evidence="9">
    <location>
        <begin position="251"/>
        <end position="299"/>
    </location>
</feature>
<dbReference type="FunFam" id="1.10.10.60:FF:000012">
    <property type="entry name" value="Metastasis-associated 1 family, member 3"/>
    <property type="match status" value="1"/>
</dbReference>
<dbReference type="GO" id="GO:0008270">
    <property type="term" value="F:zinc ion binding"/>
    <property type="evidence" value="ECO:0007669"/>
    <property type="project" value="UniProtKB-KW"/>
</dbReference>
<keyword evidence="6" id="KW-0238">DNA-binding</keyword>
<name>A0A9J6FIR8_HAELO</name>
<accession>A0A9J6FIR8</accession>
<dbReference type="SUPFAM" id="SSF46689">
    <property type="entry name" value="Homeodomain-like"/>
    <property type="match status" value="1"/>
</dbReference>
<dbReference type="PROSITE" id="PS51293">
    <property type="entry name" value="SANT"/>
    <property type="match status" value="1"/>
</dbReference>
<comment type="caution">
    <text evidence="10">The sequence shown here is derived from an EMBL/GenBank/DDBJ whole genome shotgun (WGS) entry which is preliminary data.</text>
</comment>
<dbReference type="InterPro" id="IPR001005">
    <property type="entry name" value="SANT/Myb"/>
</dbReference>
<evidence type="ECO:0000256" key="4">
    <source>
        <dbReference type="ARBA" id="ARBA00022771"/>
    </source>
</evidence>
<evidence type="ECO:0000256" key="3">
    <source>
        <dbReference type="ARBA" id="ARBA00022723"/>
    </source>
</evidence>
<dbReference type="OrthoDB" id="10258692at2759"/>
<sequence>MPVGKRARLSLQPDDPDTKQHLLPDTLSPPIEWMEHHDRPRESQAEAMLSTLPGEDGRRFQQEHSIEDDPLDEIDIVDVETDQAELHTSDLRKRHPDDVADVEDSQDIPAMNHRGISEVVYAENKEKTRIAYAVLDTSGPVEPVYHQPSDTAIHRENKKNYLEFRETLTPNFNAKARERQGRAEHLSSACNEWQEQLRLSLQEQLREERRKRSSAIIPPLLTDDERSSCDVDLQSLVEDPLAELKKSYLTNVWDDQEKTIFREKFIEHPKKFGIIASYLDRKSVADCVQYYYLSKKSENYKQLTRKQRTKKRPRHHRARVRRASQRKALQSSVPKRDSVSSSGSSSLGAV</sequence>
<feature type="compositionally biased region" description="Basic residues" evidence="8">
    <location>
        <begin position="303"/>
        <end position="325"/>
    </location>
</feature>
<dbReference type="AlphaFoldDB" id="A0A9J6FIR8"/>
<evidence type="ECO:0000256" key="8">
    <source>
        <dbReference type="SAM" id="MobiDB-lite"/>
    </source>
</evidence>
<comment type="similarity">
    <text evidence="2">Belongs to the N-CoR nuclear receptor corepressors family.</text>
</comment>
<dbReference type="InterPro" id="IPR017884">
    <property type="entry name" value="SANT_dom"/>
</dbReference>
<dbReference type="Proteomes" id="UP000821853">
    <property type="component" value="Chromosome 1"/>
</dbReference>
<evidence type="ECO:0000259" key="9">
    <source>
        <dbReference type="PROSITE" id="PS51293"/>
    </source>
</evidence>
<keyword evidence="7" id="KW-0539">Nucleus</keyword>
<evidence type="ECO:0000313" key="11">
    <source>
        <dbReference type="Proteomes" id="UP000821853"/>
    </source>
</evidence>
<protein>
    <recommendedName>
        <fullName evidence="9">SANT domain-containing protein</fullName>
    </recommendedName>
</protein>
<comment type="subcellular location">
    <subcellularLocation>
        <location evidence="1">Nucleus</location>
    </subcellularLocation>
</comment>
<dbReference type="VEuPathDB" id="VectorBase:HLOH_048650"/>
<keyword evidence="4" id="KW-0863">Zinc-finger</keyword>
<keyword evidence="3" id="KW-0479">Metal-binding</keyword>
<dbReference type="InterPro" id="IPR051571">
    <property type="entry name" value="N-CoR_corepressor"/>
</dbReference>
<dbReference type="GO" id="GO:0005654">
    <property type="term" value="C:nucleoplasm"/>
    <property type="evidence" value="ECO:0007669"/>
    <property type="project" value="UniProtKB-ARBA"/>
</dbReference>
<dbReference type="PANTHER" id="PTHR13992:SF39">
    <property type="entry name" value="SMRTER, ISOFORM G"/>
    <property type="match status" value="1"/>
</dbReference>
<evidence type="ECO:0000256" key="7">
    <source>
        <dbReference type="ARBA" id="ARBA00023242"/>
    </source>
</evidence>
<evidence type="ECO:0000256" key="5">
    <source>
        <dbReference type="ARBA" id="ARBA00022833"/>
    </source>
</evidence>
<reference evidence="10 11" key="1">
    <citation type="journal article" date="2020" name="Cell">
        <title>Large-Scale Comparative Analyses of Tick Genomes Elucidate Their Genetic Diversity and Vector Capacities.</title>
        <authorList>
            <consortium name="Tick Genome and Microbiome Consortium (TIGMIC)"/>
            <person name="Jia N."/>
            <person name="Wang J."/>
            <person name="Shi W."/>
            <person name="Du L."/>
            <person name="Sun Y."/>
            <person name="Zhan W."/>
            <person name="Jiang J.F."/>
            <person name="Wang Q."/>
            <person name="Zhang B."/>
            <person name="Ji P."/>
            <person name="Bell-Sakyi L."/>
            <person name="Cui X.M."/>
            <person name="Yuan T.T."/>
            <person name="Jiang B.G."/>
            <person name="Yang W.F."/>
            <person name="Lam T.T."/>
            <person name="Chang Q.C."/>
            <person name="Ding S.J."/>
            <person name="Wang X.J."/>
            <person name="Zhu J.G."/>
            <person name="Ruan X.D."/>
            <person name="Zhao L."/>
            <person name="Wei J.T."/>
            <person name="Ye R.Z."/>
            <person name="Que T.C."/>
            <person name="Du C.H."/>
            <person name="Zhou Y.H."/>
            <person name="Cheng J.X."/>
            <person name="Dai P.F."/>
            <person name="Guo W.B."/>
            <person name="Han X.H."/>
            <person name="Huang E.J."/>
            <person name="Li L.F."/>
            <person name="Wei W."/>
            <person name="Gao Y.C."/>
            <person name="Liu J.Z."/>
            <person name="Shao H.Z."/>
            <person name="Wang X."/>
            <person name="Wang C.C."/>
            <person name="Yang T.C."/>
            <person name="Huo Q.B."/>
            <person name="Li W."/>
            <person name="Chen H.Y."/>
            <person name="Chen S.E."/>
            <person name="Zhou L.G."/>
            <person name="Ni X.B."/>
            <person name="Tian J.H."/>
            <person name="Sheng Y."/>
            <person name="Liu T."/>
            <person name="Pan Y.S."/>
            <person name="Xia L.Y."/>
            <person name="Li J."/>
            <person name="Zhao F."/>
            <person name="Cao W.C."/>
        </authorList>
    </citation>
    <scope>NUCLEOTIDE SEQUENCE [LARGE SCALE GENOMIC DNA]</scope>
    <source>
        <strain evidence="10">HaeL-2018</strain>
    </source>
</reference>
<evidence type="ECO:0000256" key="2">
    <source>
        <dbReference type="ARBA" id="ARBA00010097"/>
    </source>
</evidence>
<feature type="compositionally biased region" description="Basic and acidic residues" evidence="8">
    <location>
        <begin position="33"/>
        <end position="43"/>
    </location>
</feature>
<dbReference type="GO" id="GO:0032991">
    <property type="term" value="C:protein-containing complex"/>
    <property type="evidence" value="ECO:0007669"/>
    <property type="project" value="UniProtKB-ARBA"/>
</dbReference>
<evidence type="ECO:0000313" key="10">
    <source>
        <dbReference type="EMBL" id="KAH9362328.1"/>
    </source>
</evidence>
<evidence type="ECO:0000256" key="6">
    <source>
        <dbReference type="ARBA" id="ARBA00023125"/>
    </source>
</evidence>
<dbReference type="GO" id="GO:0000785">
    <property type="term" value="C:chromatin"/>
    <property type="evidence" value="ECO:0007669"/>
    <property type="project" value="TreeGrafter"/>
</dbReference>
<gene>
    <name evidence="10" type="ORF">HPB48_017980</name>
</gene>
<feature type="compositionally biased region" description="Low complexity" evidence="8">
    <location>
        <begin position="326"/>
        <end position="350"/>
    </location>
</feature>